<dbReference type="PANTHER" id="PTHR23105">
    <property type="entry name" value="RIBOSOMAL PROTEIN L7AE FAMILY MEMBER"/>
    <property type="match status" value="1"/>
</dbReference>
<evidence type="ECO:0000313" key="2">
    <source>
        <dbReference type="EMBL" id="KAK0507612.1"/>
    </source>
</evidence>
<evidence type="ECO:0008006" key="4">
    <source>
        <dbReference type="Google" id="ProtNLM"/>
    </source>
</evidence>
<gene>
    <name evidence="2" type="ORF">JMJ35_010135</name>
</gene>
<dbReference type="CDD" id="cd00403">
    <property type="entry name" value="Ribosomal_L1"/>
    <property type="match status" value="1"/>
</dbReference>
<organism evidence="2 3">
    <name type="scientific">Cladonia borealis</name>
    <dbReference type="NCBI Taxonomy" id="184061"/>
    <lineage>
        <taxon>Eukaryota</taxon>
        <taxon>Fungi</taxon>
        <taxon>Dikarya</taxon>
        <taxon>Ascomycota</taxon>
        <taxon>Pezizomycotina</taxon>
        <taxon>Lecanoromycetes</taxon>
        <taxon>OSLEUM clade</taxon>
        <taxon>Lecanoromycetidae</taxon>
        <taxon>Lecanorales</taxon>
        <taxon>Lecanorineae</taxon>
        <taxon>Cladoniaceae</taxon>
        <taxon>Cladonia</taxon>
    </lineage>
</organism>
<feature type="region of interest" description="Disordered" evidence="1">
    <location>
        <begin position="187"/>
        <end position="217"/>
    </location>
</feature>
<name>A0AA39UXQ3_9LECA</name>
<protein>
    <recommendedName>
        <fullName evidence="4">Ribosomal protein L1</fullName>
    </recommendedName>
</protein>
<dbReference type="AlphaFoldDB" id="A0AA39UXQ3"/>
<dbReference type="Proteomes" id="UP001166286">
    <property type="component" value="Unassembled WGS sequence"/>
</dbReference>
<feature type="compositionally biased region" description="Basic and acidic residues" evidence="1">
    <location>
        <begin position="348"/>
        <end position="365"/>
    </location>
</feature>
<dbReference type="Pfam" id="PF00687">
    <property type="entry name" value="Ribosomal_L1"/>
    <property type="match status" value="1"/>
</dbReference>
<dbReference type="Gene3D" id="3.40.50.790">
    <property type="match status" value="1"/>
</dbReference>
<dbReference type="EMBL" id="JAFEKC020000023">
    <property type="protein sequence ID" value="KAK0507612.1"/>
    <property type="molecule type" value="Genomic_DNA"/>
</dbReference>
<evidence type="ECO:0000256" key="1">
    <source>
        <dbReference type="SAM" id="MobiDB-lite"/>
    </source>
</evidence>
<dbReference type="InterPro" id="IPR028364">
    <property type="entry name" value="Ribosomal_uL1/biogenesis"/>
</dbReference>
<dbReference type="SUPFAM" id="SSF56808">
    <property type="entry name" value="Ribosomal protein L1"/>
    <property type="match status" value="1"/>
</dbReference>
<dbReference type="InterPro" id="IPR016095">
    <property type="entry name" value="Ribosomal_uL1_3-a/b-sand"/>
</dbReference>
<comment type="caution">
    <text evidence="2">The sequence shown here is derived from an EMBL/GenBank/DDBJ whole genome shotgun (WGS) entry which is preliminary data.</text>
</comment>
<dbReference type="GO" id="GO:0003723">
    <property type="term" value="F:RNA binding"/>
    <property type="evidence" value="ECO:0007669"/>
    <property type="project" value="InterPro"/>
</dbReference>
<accession>A0AA39UXQ3</accession>
<sequence>MAPESKALTMRVASGSPYQLEQPQTLKACRALLKHMKNEAQKKEGLSATKNLLAVDYASPDVSPGAEEPVWLVLTTKKFVTDKHNLKPRKVQLPHPLNISQNTSICLITPEPQRQFKDAIAHLSFPSDLSKRITRVISLKKLEAKYKSFEQKRQLRDSYDLFLADDRIISYLAPVLGKTFYKTTPKRPVPVTLTPPKPKEKKNLALPSTKKSKTPDDLTMLLPPAQIAKEINRTLSATTVHLSSSTNTAIKVGLASFEAEQVAENIAAVVEGLTERNLLSWRNVRGVHVKGPNTIAVPVWLAEELWTDEGMVLEKQEAMEVKEKAKQKGKRKRDLIEGPVGDTGKAVVKGEKNHEDPVGKDSSDSRRKKAKRAAEEDMSAEMRERRERLRQQKREAMEMIEGADKKATEINGEEPLKKKKKSKKAIEAV</sequence>
<reference evidence="2" key="1">
    <citation type="submission" date="2023-03" db="EMBL/GenBank/DDBJ databases">
        <title>Complete genome of Cladonia borealis.</title>
        <authorList>
            <person name="Park H."/>
        </authorList>
    </citation>
    <scope>NUCLEOTIDE SEQUENCE</scope>
    <source>
        <strain evidence="2">ANT050790</strain>
    </source>
</reference>
<proteinExistence type="predicted"/>
<evidence type="ECO:0000313" key="3">
    <source>
        <dbReference type="Proteomes" id="UP001166286"/>
    </source>
</evidence>
<feature type="compositionally biased region" description="Basic and acidic residues" evidence="1">
    <location>
        <begin position="372"/>
        <end position="408"/>
    </location>
</feature>
<dbReference type="InterPro" id="IPR023674">
    <property type="entry name" value="Ribosomal_uL1-like"/>
</dbReference>
<feature type="region of interest" description="Disordered" evidence="1">
    <location>
        <begin position="323"/>
        <end position="429"/>
    </location>
</feature>
<dbReference type="InterPro" id="IPR050257">
    <property type="entry name" value="eL8/uL1-like"/>
</dbReference>
<keyword evidence="3" id="KW-1185">Reference proteome</keyword>